<dbReference type="Pfam" id="PF01145">
    <property type="entry name" value="Band_7"/>
    <property type="match status" value="1"/>
</dbReference>
<keyword evidence="3" id="KW-1133">Transmembrane helix</keyword>
<feature type="coiled-coil region" evidence="1">
    <location>
        <begin position="233"/>
        <end position="260"/>
    </location>
</feature>
<feature type="region of interest" description="Disordered" evidence="2">
    <location>
        <begin position="1"/>
        <end position="23"/>
    </location>
</feature>
<feature type="domain" description="Band 7" evidence="4">
    <location>
        <begin position="56"/>
        <end position="246"/>
    </location>
</feature>
<keyword evidence="3" id="KW-0472">Membrane</keyword>
<evidence type="ECO:0000259" key="4">
    <source>
        <dbReference type="Pfam" id="PF01145"/>
    </source>
</evidence>
<organism evidence="5">
    <name type="scientific">Alexandrium monilatum</name>
    <dbReference type="NCBI Taxonomy" id="311494"/>
    <lineage>
        <taxon>Eukaryota</taxon>
        <taxon>Sar</taxon>
        <taxon>Alveolata</taxon>
        <taxon>Dinophyceae</taxon>
        <taxon>Gonyaulacales</taxon>
        <taxon>Pyrocystaceae</taxon>
        <taxon>Alexandrium</taxon>
    </lineage>
</organism>
<evidence type="ECO:0000256" key="2">
    <source>
        <dbReference type="SAM" id="MobiDB-lite"/>
    </source>
</evidence>
<dbReference type="InterPro" id="IPR001107">
    <property type="entry name" value="Band_7"/>
</dbReference>
<protein>
    <recommendedName>
        <fullName evidence="4">Band 7 domain-containing protein</fullName>
    </recommendedName>
</protein>
<proteinExistence type="predicted"/>
<keyword evidence="1" id="KW-0175">Coiled coil</keyword>
<evidence type="ECO:0000313" key="5">
    <source>
        <dbReference type="EMBL" id="CAE4639379.1"/>
    </source>
</evidence>
<gene>
    <name evidence="5" type="ORF">AMON00008_LOCUS47277</name>
</gene>
<feature type="transmembrane region" description="Helical" evidence="3">
    <location>
        <begin position="32"/>
        <end position="57"/>
    </location>
</feature>
<sequence length="348" mass="37716">MRGQLLAPVAMAQGSSQGPRRRFGPLRGGNELEGAVACAGCGGAVLFLLFAFCVATLGPNEYGITRSFVSGKIGHEVVRGGLHFMGPFSGFLTFPASQVTLKWSRDSVDHPPIATRTGADPHDPDSGGQPISITCALQFEFIPSTLRDVYLAFASFEAARQRFLLLAGNMVSNVAQDFTPQAFWKDRAVIAEKMLQQINNTLWTQGGVVAKRFEMMKVDFAGSFEESITQVQVAEQQRVVNEYEQQVQQVVQSIEVMRADNEALIANISAGAQADSKELRAGATRDAFHMKQATKARKYSELQHVLAFTPGQMQEYFKIKSVQGQGASGKVVVGLPEIGESVASVKHG</sequence>
<name>A0A7S4SA76_9DINO</name>
<keyword evidence="3" id="KW-0812">Transmembrane</keyword>
<reference evidence="5" key="1">
    <citation type="submission" date="2021-01" db="EMBL/GenBank/DDBJ databases">
        <authorList>
            <person name="Corre E."/>
            <person name="Pelletier E."/>
            <person name="Niang G."/>
            <person name="Scheremetjew M."/>
            <person name="Finn R."/>
            <person name="Kale V."/>
            <person name="Holt S."/>
            <person name="Cochrane G."/>
            <person name="Meng A."/>
            <person name="Brown T."/>
            <person name="Cohen L."/>
        </authorList>
    </citation>
    <scope>NUCLEOTIDE SEQUENCE</scope>
    <source>
        <strain evidence="5">CCMP3105</strain>
    </source>
</reference>
<accession>A0A7S4SA76</accession>
<dbReference type="EMBL" id="HBNR01066919">
    <property type="protein sequence ID" value="CAE4639379.1"/>
    <property type="molecule type" value="Transcribed_RNA"/>
</dbReference>
<evidence type="ECO:0000256" key="1">
    <source>
        <dbReference type="SAM" id="Coils"/>
    </source>
</evidence>
<dbReference type="AlphaFoldDB" id="A0A7S4SA76"/>
<evidence type="ECO:0000256" key="3">
    <source>
        <dbReference type="SAM" id="Phobius"/>
    </source>
</evidence>